<dbReference type="KEGG" id="aaq:AOC05_02250"/>
<evidence type="ECO:0008006" key="4">
    <source>
        <dbReference type="Google" id="ProtNLM"/>
    </source>
</evidence>
<evidence type="ECO:0000313" key="2">
    <source>
        <dbReference type="EMBL" id="ALE93907.1"/>
    </source>
</evidence>
<evidence type="ECO:0000256" key="1">
    <source>
        <dbReference type="SAM" id="Phobius"/>
    </source>
</evidence>
<dbReference type="InterPro" id="IPR021315">
    <property type="entry name" value="Gap/Sap"/>
</dbReference>
<dbReference type="PATRIC" id="fig|656366.3.peg.506"/>
<protein>
    <recommendedName>
        <fullName evidence="4">Sap, sulfolipid-1-addressing protein</fullName>
    </recommendedName>
</protein>
<dbReference type="RefSeq" id="WP_195849396.1">
    <property type="nucleotide sequence ID" value="NZ_CP012677.1"/>
</dbReference>
<feature type="transmembrane region" description="Helical" evidence="1">
    <location>
        <begin position="6"/>
        <end position="31"/>
    </location>
</feature>
<organism evidence="2 3">
    <name type="scientific">Arthrobacter alpinus</name>
    <dbReference type="NCBI Taxonomy" id="656366"/>
    <lineage>
        <taxon>Bacteria</taxon>
        <taxon>Bacillati</taxon>
        <taxon>Actinomycetota</taxon>
        <taxon>Actinomycetes</taxon>
        <taxon>Micrococcales</taxon>
        <taxon>Micrococcaceae</taxon>
        <taxon>Arthrobacter</taxon>
    </lineage>
</organism>
<feature type="transmembrane region" description="Helical" evidence="1">
    <location>
        <begin position="43"/>
        <end position="69"/>
    </location>
</feature>
<gene>
    <name evidence="2" type="ORF">AOC05_02250</name>
</gene>
<dbReference type="EMBL" id="CP012677">
    <property type="protein sequence ID" value="ALE93907.1"/>
    <property type="molecule type" value="Genomic_DNA"/>
</dbReference>
<keyword evidence="1" id="KW-0472">Membrane</keyword>
<feature type="transmembrane region" description="Helical" evidence="1">
    <location>
        <begin position="145"/>
        <end position="168"/>
    </location>
</feature>
<proteinExistence type="predicted"/>
<evidence type="ECO:0000313" key="3">
    <source>
        <dbReference type="Proteomes" id="UP000062833"/>
    </source>
</evidence>
<keyword evidence="1" id="KW-0812">Transmembrane</keyword>
<sequence length="254" mass="26415">MTIAIYAQLAVLALIDSTSIGTLLIPLWLLLRPDARRVAPRILLYLGVLAGFYLLIGIAVLGGAGWVLSGLGADSLTHLPAVQWGMVLAGGAMLAYSLFAGSGKKPAKVVAGAPGADVAEVTATEQKWQSRLAAALRSPGGMVTLALLAGLLELPTMLPYLAAIGLLANATLALPVEITILTLYCLLMLLPALALLVLRVALGARLDPLLLRISSKMGKFAGETLLWVVGIVGFLLLRAGLSAVAPLAPWNPFK</sequence>
<keyword evidence="1" id="KW-1133">Transmembrane helix</keyword>
<feature type="transmembrane region" description="Helical" evidence="1">
    <location>
        <begin position="225"/>
        <end position="248"/>
    </location>
</feature>
<feature type="transmembrane region" description="Helical" evidence="1">
    <location>
        <begin position="81"/>
        <end position="99"/>
    </location>
</feature>
<accession>A0A0M5M0J0</accession>
<dbReference type="Pfam" id="PF11139">
    <property type="entry name" value="SfLAP"/>
    <property type="match status" value="1"/>
</dbReference>
<dbReference type="Proteomes" id="UP000062833">
    <property type="component" value="Chromosome"/>
</dbReference>
<keyword evidence="3" id="KW-1185">Reference proteome</keyword>
<dbReference type="AlphaFoldDB" id="A0A0M5M0J0"/>
<feature type="transmembrane region" description="Helical" evidence="1">
    <location>
        <begin position="180"/>
        <end position="204"/>
    </location>
</feature>
<name>A0A0M5M0J0_9MICC</name>
<reference evidence="3" key="1">
    <citation type="submission" date="2015-09" db="EMBL/GenBank/DDBJ databases">
        <title>Complete genome of Arthrobacter alpinus strain R3.8.</title>
        <authorList>
            <person name="See-Too W.S."/>
            <person name="Chan K.G."/>
        </authorList>
    </citation>
    <scope>NUCLEOTIDE SEQUENCE [LARGE SCALE GENOMIC DNA]</scope>
    <source>
        <strain evidence="3">R3.8</strain>
    </source>
</reference>